<feature type="transmembrane region" description="Helical" evidence="4">
    <location>
        <begin position="65"/>
        <end position="82"/>
    </location>
</feature>
<dbReference type="GO" id="GO:0016740">
    <property type="term" value="F:transferase activity"/>
    <property type="evidence" value="ECO:0007669"/>
    <property type="project" value="UniProtKB-KW"/>
</dbReference>
<reference evidence="6" key="1">
    <citation type="submission" date="2020-05" db="EMBL/GenBank/DDBJ databases">
        <title>Mycena genomes resolve the evolution of fungal bioluminescence.</title>
        <authorList>
            <person name="Tsai I.J."/>
        </authorList>
    </citation>
    <scope>NUCLEOTIDE SEQUENCE</scope>
    <source>
        <strain evidence="6">110903Hualien_Pintung</strain>
    </source>
</reference>
<dbReference type="InterPro" id="IPR051091">
    <property type="entry name" value="O-Glucosyltr/Glycosyltrsf_90"/>
</dbReference>
<organism evidence="6 7">
    <name type="scientific">Mycena chlorophos</name>
    <name type="common">Agaric fungus</name>
    <name type="synonym">Agaricus chlorophos</name>
    <dbReference type="NCBI Taxonomy" id="658473"/>
    <lineage>
        <taxon>Eukaryota</taxon>
        <taxon>Fungi</taxon>
        <taxon>Dikarya</taxon>
        <taxon>Basidiomycota</taxon>
        <taxon>Agaricomycotina</taxon>
        <taxon>Agaricomycetes</taxon>
        <taxon>Agaricomycetidae</taxon>
        <taxon>Agaricales</taxon>
        <taxon>Marasmiineae</taxon>
        <taxon>Mycenaceae</taxon>
        <taxon>Mycena</taxon>
    </lineage>
</organism>
<evidence type="ECO:0000256" key="1">
    <source>
        <dbReference type="ARBA" id="ARBA00010118"/>
    </source>
</evidence>
<keyword evidence="7" id="KW-1185">Reference proteome</keyword>
<accession>A0A8H6SN77</accession>
<evidence type="ECO:0000256" key="2">
    <source>
        <dbReference type="ARBA" id="ARBA00022679"/>
    </source>
</evidence>
<evidence type="ECO:0000259" key="5">
    <source>
        <dbReference type="SMART" id="SM00672"/>
    </source>
</evidence>
<comment type="caution">
    <text evidence="6">The sequence shown here is derived from an EMBL/GenBank/DDBJ whole genome shotgun (WGS) entry which is preliminary data.</text>
</comment>
<dbReference type="OrthoDB" id="541052at2759"/>
<evidence type="ECO:0000313" key="7">
    <source>
        <dbReference type="Proteomes" id="UP000613580"/>
    </source>
</evidence>
<proteinExistence type="inferred from homology"/>
<dbReference type="Proteomes" id="UP000613580">
    <property type="component" value="Unassembled WGS sequence"/>
</dbReference>
<dbReference type="InterPro" id="IPR006598">
    <property type="entry name" value="CAP10"/>
</dbReference>
<dbReference type="PANTHER" id="PTHR12203:SF35">
    <property type="entry name" value="PROTEIN O-GLUCOSYLTRANSFERASE 1"/>
    <property type="match status" value="1"/>
</dbReference>
<protein>
    <submittedName>
        <fullName evidence="6">CAP10 domain-containing protein</fullName>
    </submittedName>
</protein>
<feature type="region of interest" description="Disordered" evidence="3">
    <location>
        <begin position="1"/>
        <end position="34"/>
    </location>
</feature>
<evidence type="ECO:0000256" key="3">
    <source>
        <dbReference type="SAM" id="MobiDB-lite"/>
    </source>
</evidence>
<keyword evidence="4" id="KW-0472">Membrane</keyword>
<feature type="compositionally biased region" description="Polar residues" evidence="3">
    <location>
        <begin position="1"/>
        <end position="17"/>
    </location>
</feature>
<name>A0A8H6SN77_MYCCL</name>
<keyword evidence="4" id="KW-0812">Transmembrane</keyword>
<evidence type="ECO:0000256" key="4">
    <source>
        <dbReference type="SAM" id="Phobius"/>
    </source>
</evidence>
<keyword evidence="4" id="KW-1133">Transmembrane helix</keyword>
<dbReference type="SMART" id="SM00672">
    <property type="entry name" value="CAP10"/>
    <property type="match status" value="1"/>
</dbReference>
<comment type="similarity">
    <text evidence="1">Belongs to the glycosyltransferase 90 family.</text>
</comment>
<dbReference type="PANTHER" id="PTHR12203">
    <property type="entry name" value="KDEL LYS-ASP-GLU-LEU CONTAINING - RELATED"/>
    <property type="match status" value="1"/>
</dbReference>
<evidence type="ECO:0000313" key="6">
    <source>
        <dbReference type="EMBL" id="KAF7302404.1"/>
    </source>
</evidence>
<keyword evidence="2" id="KW-0808">Transferase</keyword>
<gene>
    <name evidence="6" type="ORF">HMN09_00874100</name>
</gene>
<dbReference type="Pfam" id="PF05686">
    <property type="entry name" value="Glyco_transf_90"/>
    <property type="match status" value="1"/>
</dbReference>
<feature type="region of interest" description="Disordered" evidence="3">
    <location>
        <begin position="551"/>
        <end position="572"/>
    </location>
</feature>
<feature type="domain" description="Glycosyl transferase CAP10" evidence="5">
    <location>
        <begin position="299"/>
        <end position="542"/>
    </location>
</feature>
<dbReference type="EMBL" id="JACAZE010000012">
    <property type="protein sequence ID" value="KAF7302404.1"/>
    <property type="molecule type" value="Genomic_DNA"/>
</dbReference>
<dbReference type="AlphaFoldDB" id="A0A8H6SN77"/>
<sequence>MSSSWFPAKPSNQSNGDSHPLLPSNGSPAFHDEDDDDAIELEMGRFATNERKPGLVARIQRWPPWYFAVIAVGLLFLLWLLSPAKQALPPTTPTRDHTTESHAKVDRLLAKQSTTLSQAEARYELRNNRSPPPGFDVWFDFARQHSCLVDEYDQIARDFAPFYQLAEEDPRFFKKMVDLGTASMKEHGRGFSTGSFAGHSFELTNGEGTLYRDDWARTFGRFSEFLPDMNIILNGRDEPRSAFNYRRPNVKSQALHNSDPTPFEHSPHPTSTFFKDEMKCIIPNQPKGFSEPANDASAFMLYASSTEFTTDLYPILSMTKISPCFADILVPSEFYYSDCGWSPHYAYANNITWSAKIPKIYWRGMNSGGRMYGDNYHAFPRFRLIDIARDHAELFDVKLSGFHGDLCYDECNAEAIKAEYNIADESSPREDVYRYKYVFDVDGNSFSGRYLGLLRSGTLVFKSTIFLEYFGDWLQPFEHYIPVLPDLSDLVDKLEWAVGHDDEARRIQQAGQVFAERILTDAQNDCYFSRVLLEWGRLYGMAERSLPADEELDDDLEAEPFPGGHIPEILDD</sequence>